<comment type="caution">
    <text evidence="2">The sequence shown here is derived from an EMBL/GenBank/DDBJ whole genome shotgun (WGS) entry which is preliminary data.</text>
</comment>
<dbReference type="Proteomes" id="UP000811619">
    <property type="component" value="Unassembled WGS sequence"/>
</dbReference>
<dbReference type="OrthoDB" id="4958522at2759"/>
<evidence type="ECO:0000313" key="3">
    <source>
        <dbReference type="Proteomes" id="UP000811619"/>
    </source>
</evidence>
<evidence type="ECO:0000256" key="1">
    <source>
        <dbReference type="SAM" id="MobiDB-lite"/>
    </source>
</evidence>
<gene>
    <name evidence="2" type="ORF">E4U42_006629</name>
</gene>
<proteinExistence type="predicted"/>
<protein>
    <submittedName>
        <fullName evidence="2">Uncharacterized protein</fullName>
    </submittedName>
</protein>
<feature type="compositionally biased region" description="Acidic residues" evidence="1">
    <location>
        <begin position="103"/>
        <end position="116"/>
    </location>
</feature>
<sequence>MLSKILPDSPPPRPAHIRSVEENIAYFRRCSPESTYNLVQIQNPGADSERPSSRTSSVHSSDEESADIGPREPGDAVDYSESTKFIEASLLERDNSASSWDSDTPEIDPEQSDDDAGISRMSPGSIEPLDATKEVPTGMRLAELLEPHAGRSLVNVGHADAAQGDPISTRDAERQHGDFHLREMEPARTEDANVLAQAFSIDSSWFTKACEWCCRPALPAADVCSVHRMAEREETQRQWNMEKISDLVRFPLPSRRTIVRAYHGKIKVYSSGDPAHRNGFYSKKCACPHYRPFSIDLNYV</sequence>
<name>A0A8K0J2Z9_9HYPO</name>
<keyword evidence="3" id="KW-1185">Reference proteome</keyword>
<reference evidence="2" key="1">
    <citation type="journal article" date="2020" name="bioRxiv">
        <title>Whole genome comparisons of ergot fungi reveals the divergence and evolution of species within the genus Claviceps are the result of varying mechanisms driving genome evolution and host range expansion.</title>
        <authorList>
            <person name="Wyka S.A."/>
            <person name="Mondo S.J."/>
            <person name="Liu M."/>
            <person name="Dettman J."/>
            <person name="Nalam V."/>
            <person name="Broders K.D."/>
        </authorList>
    </citation>
    <scope>NUCLEOTIDE SEQUENCE</scope>
    <source>
        <strain evidence="2">CCC 489</strain>
    </source>
</reference>
<feature type="region of interest" description="Disordered" evidence="1">
    <location>
        <begin position="38"/>
        <end position="133"/>
    </location>
</feature>
<dbReference type="EMBL" id="SRPY01000699">
    <property type="protein sequence ID" value="KAG5919003.1"/>
    <property type="molecule type" value="Genomic_DNA"/>
</dbReference>
<dbReference type="AlphaFoldDB" id="A0A8K0J2Z9"/>
<accession>A0A8K0J2Z9</accession>
<evidence type="ECO:0000313" key="2">
    <source>
        <dbReference type="EMBL" id="KAG5919003.1"/>
    </source>
</evidence>
<organism evidence="2 3">
    <name type="scientific">Claviceps africana</name>
    <dbReference type="NCBI Taxonomy" id="83212"/>
    <lineage>
        <taxon>Eukaryota</taxon>
        <taxon>Fungi</taxon>
        <taxon>Dikarya</taxon>
        <taxon>Ascomycota</taxon>
        <taxon>Pezizomycotina</taxon>
        <taxon>Sordariomycetes</taxon>
        <taxon>Hypocreomycetidae</taxon>
        <taxon>Hypocreales</taxon>
        <taxon>Clavicipitaceae</taxon>
        <taxon>Claviceps</taxon>
    </lineage>
</organism>